<evidence type="ECO:0000313" key="2">
    <source>
        <dbReference type="EMBL" id="KAF2968988.1"/>
    </source>
</evidence>
<feature type="region of interest" description="Disordered" evidence="1">
    <location>
        <begin position="221"/>
        <end position="287"/>
    </location>
</feature>
<dbReference type="Proteomes" id="UP000481858">
    <property type="component" value="Unassembled WGS sequence"/>
</dbReference>
<dbReference type="EMBL" id="WUBL01000043">
    <property type="protein sequence ID" value="KAF2968988.1"/>
    <property type="molecule type" value="Genomic_DNA"/>
</dbReference>
<dbReference type="InterPro" id="IPR009003">
    <property type="entry name" value="Peptidase_S1_PA"/>
</dbReference>
<protein>
    <submittedName>
        <fullName evidence="2">Uncharacterized protein</fullName>
    </submittedName>
</protein>
<comment type="caution">
    <text evidence="2">The sequence shown here is derived from an EMBL/GenBank/DDBJ whole genome shotgun (WGS) entry which is preliminary data.</text>
</comment>
<feature type="compositionally biased region" description="Polar residues" evidence="1">
    <location>
        <begin position="627"/>
        <end position="643"/>
    </location>
</feature>
<gene>
    <name evidence="2" type="ORF">GQX73_g4602</name>
</gene>
<feature type="compositionally biased region" description="Acidic residues" evidence="1">
    <location>
        <begin position="232"/>
        <end position="256"/>
    </location>
</feature>
<feature type="region of interest" description="Disordered" evidence="1">
    <location>
        <begin position="528"/>
        <end position="549"/>
    </location>
</feature>
<feature type="region of interest" description="Disordered" evidence="1">
    <location>
        <begin position="607"/>
        <end position="656"/>
    </location>
</feature>
<proteinExistence type="predicted"/>
<dbReference type="OrthoDB" id="409136at2759"/>
<feature type="region of interest" description="Disordered" evidence="1">
    <location>
        <begin position="744"/>
        <end position="872"/>
    </location>
</feature>
<dbReference type="AlphaFoldDB" id="A0A7C8MRZ7"/>
<keyword evidence="3" id="KW-1185">Reference proteome</keyword>
<sequence length="872" mass="96746">MQNLLRAQTYPYAGSSTGPYRGLMRKYSCWDARGPARDIFINEIAGKIKDCLEQCLPESNSFVGFSLFMVGKVPEKTKPTIMIVSDDKVRRKAAFQTVKARGIFKEYPGFELGHCSVAAEFQDLRQLGSNEEPILEYSEESEDDQYSSDGDGPGGELMNLLSAEVCSFECPGYEQATRLYFHTSPRSHSHNLASATCGGLFNFQGEHYALTMAHALRPARHAAVGPKRSEPESDSSNESDDFEITGMDDWDEDDEDTKTLTAITSPGSRTPSELSDSEESLLKRYDSHRSSSVSIQTRIATAPSIIYEDEDIMDILEDDDELPEACEPLGSVVSIDQRVDIAVIKVTGEHETICSTGLEYLLNRCANYDLTDTHITVQTTHHPVIKGRRSGAPFYTRFPGTSNFLELHSVKLSTPVRPGDSGSWAYDDERNLVGFVAAGDPKSGSCLLLPTKLALGSMYSLLKNRASLSTIRPWTDISLPESPSSIPEDVLNEDAMTVASSLPPSIFSQRMDRRTPSTAGYSAITTWAERKSHTPQESVSRDSAESTGNFANRSDFLLDQTAKLRRELERAWEIIQEKDRRLQQFITGDLDFSPDISMKDAMSLSSVDHTGSQFTPTQDTTQTQRQLSPSEPSCSQTTVLSEYSRTESPETPVLSDPSALTRLKALKTELETSNRVIAETRTMWRAQVELNDALTKKNQELKKDMKQIIEAIHESKWPDTKANHERLQGTASRLIYDHSLNDDDDWMPPPTRLKIKKESDQHSTTLKDIPPFSESTQASQESGATLIVPRRPARTQVSPLETKNISSYSYTSQPPSRGARRILTPKSRLNPPLSASRGQGSSLSEIERKIDTVPEEDEDDGSALLGGLEPSS</sequence>
<name>A0A7C8MRZ7_9PEZI</name>
<dbReference type="InParanoid" id="A0A7C8MRZ7"/>
<feature type="compositionally biased region" description="Basic and acidic residues" evidence="1">
    <location>
        <begin position="528"/>
        <end position="544"/>
    </location>
</feature>
<evidence type="ECO:0000256" key="1">
    <source>
        <dbReference type="SAM" id="MobiDB-lite"/>
    </source>
</evidence>
<accession>A0A7C8MRZ7</accession>
<feature type="compositionally biased region" description="Polar residues" evidence="1">
    <location>
        <begin position="773"/>
        <end position="783"/>
    </location>
</feature>
<organism evidence="2 3">
    <name type="scientific">Xylaria multiplex</name>
    <dbReference type="NCBI Taxonomy" id="323545"/>
    <lineage>
        <taxon>Eukaryota</taxon>
        <taxon>Fungi</taxon>
        <taxon>Dikarya</taxon>
        <taxon>Ascomycota</taxon>
        <taxon>Pezizomycotina</taxon>
        <taxon>Sordariomycetes</taxon>
        <taxon>Xylariomycetidae</taxon>
        <taxon>Xylariales</taxon>
        <taxon>Xylariaceae</taxon>
        <taxon>Xylaria</taxon>
    </lineage>
</organism>
<reference evidence="2 3" key="1">
    <citation type="submission" date="2019-12" db="EMBL/GenBank/DDBJ databases">
        <title>Draft genome sequence of the ascomycete Xylaria multiplex DSM 110363.</title>
        <authorList>
            <person name="Buettner E."/>
            <person name="Kellner H."/>
        </authorList>
    </citation>
    <scope>NUCLEOTIDE SEQUENCE [LARGE SCALE GENOMIC DNA]</scope>
    <source>
        <strain evidence="2 3">DSM 110363</strain>
    </source>
</reference>
<feature type="compositionally biased region" description="Low complexity" evidence="1">
    <location>
        <begin position="613"/>
        <end position="626"/>
    </location>
</feature>
<dbReference type="SUPFAM" id="SSF50494">
    <property type="entry name" value="Trypsin-like serine proteases"/>
    <property type="match status" value="1"/>
</dbReference>
<feature type="compositionally biased region" description="Polar residues" evidence="1">
    <location>
        <begin position="259"/>
        <end position="271"/>
    </location>
</feature>
<evidence type="ECO:0000313" key="3">
    <source>
        <dbReference type="Proteomes" id="UP000481858"/>
    </source>
</evidence>
<feature type="compositionally biased region" description="Polar residues" evidence="1">
    <location>
        <begin position="795"/>
        <end position="815"/>
    </location>
</feature>